<dbReference type="EnsemblMetazoa" id="AMIN014452-RA">
    <property type="protein sequence ID" value="AMIN014452-PA"/>
    <property type="gene ID" value="AMIN014452"/>
</dbReference>
<feature type="region of interest" description="Disordered" evidence="1">
    <location>
        <begin position="1"/>
        <end position="27"/>
    </location>
</feature>
<dbReference type="AlphaFoldDB" id="A0A182WP40"/>
<protein>
    <submittedName>
        <fullName evidence="2">Uncharacterized protein</fullName>
    </submittedName>
</protein>
<evidence type="ECO:0000313" key="2">
    <source>
        <dbReference type="EnsemblMetazoa" id="AMIN014452-PA"/>
    </source>
</evidence>
<accession>A0A182WP40</accession>
<reference evidence="2" key="2">
    <citation type="submission" date="2020-05" db="UniProtKB">
        <authorList>
            <consortium name="EnsemblMetazoa"/>
        </authorList>
    </citation>
    <scope>IDENTIFICATION</scope>
    <source>
        <strain evidence="2">MINIMUS1</strain>
    </source>
</reference>
<sequence length="70" mass="7968">KQRKHPGTGVECPRRRPRQHPIPRQTDLNLQERAKLQLRTLLRNAPMFIYPFPNSAVPIGHRSGTSSSAT</sequence>
<reference evidence="3" key="1">
    <citation type="submission" date="2013-03" db="EMBL/GenBank/DDBJ databases">
        <title>The Genome Sequence of Anopheles minimus MINIMUS1.</title>
        <authorList>
            <consortium name="The Broad Institute Genomics Platform"/>
            <person name="Neafsey D.E."/>
            <person name="Walton C."/>
            <person name="Walker B."/>
            <person name="Young S.K."/>
            <person name="Zeng Q."/>
            <person name="Gargeya S."/>
            <person name="Fitzgerald M."/>
            <person name="Haas B."/>
            <person name="Abouelleil A."/>
            <person name="Allen A.W."/>
            <person name="Alvarado L."/>
            <person name="Arachchi H.M."/>
            <person name="Berlin A.M."/>
            <person name="Chapman S.B."/>
            <person name="Gainer-Dewar J."/>
            <person name="Goldberg J."/>
            <person name="Griggs A."/>
            <person name="Gujja S."/>
            <person name="Hansen M."/>
            <person name="Howarth C."/>
            <person name="Imamovic A."/>
            <person name="Ireland A."/>
            <person name="Larimer J."/>
            <person name="McCowan C."/>
            <person name="Murphy C."/>
            <person name="Pearson M."/>
            <person name="Poon T.W."/>
            <person name="Priest M."/>
            <person name="Roberts A."/>
            <person name="Saif S."/>
            <person name="Shea T."/>
            <person name="Sisk P."/>
            <person name="Sykes S."/>
            <person name="Wortman J."/>
            <person name="Nusbaum C."/>
            <person name="Birren B."/>
        </authorList>
    </citation>
    <scope>NUCLEOTIDE SEQUENCE [LARGE SCALE GENOMIC DNA]</scope>
    <source>
        <strain evidence="3">MINIMUS1</strain>
    </source>
</reference>
<name>A0A182WP40_9DIPT</name>
<evidence type="ECO:0000256" key="1">
    <source>
        <dbReference type="SAM" id="MobiDB-lite"/>
    </source>
</evidence>
<dbReference type="Proteomes" id="UP000075920">
    <property type="component" value="Unassembled WGS sequence"/>
</dbReference>
<organism evidence="2 3">
    <name type="scientific">Anopheles minimus</name>
    <dbReference type="NCBI Taxonomy" id="112268"/>
    <lineage>
        <taxon>Eukaryota</taxon>
        <taxon>Metazoa</taxon>
        <taxon>Ecdysozoa</taxon>
        <taxon>Arthropoda</taxon>
        <taxon>Hexapoda</taxon>
        <taxon>Insecta</taxon>
        <taxon>Pterygota</taxon>
        <taxon>Neoptera</taxon>
        <taxon>Endopterygota</taxon>
        <taxon>Diptera</taxon>
        <taxon>Nematocera</taxon>
        <taxon>Culicoidea</taxon>
        <taxon>Culicidae</taxon>
        <taxon>Anophelinae</taxon>
        <taxon>Anopheles</taxon>
    </lineage>
</organism>
<proteinExistence type="predicted"/>
<keyword evidence="3" id="KW-1185">Reference proteome</keyword>
<dbReference type="VEuPathDB" id="VectorBase:AMIN014452"/>
<evidence type="ECO:0000313" key="3">
    <source>
        <dbReference type="Proteomes" id="UP000075920"/>
    </source>
</evidence>